<dbReference type="AlphaFoldDB" id="A0AAP3M4M4"/>
<accession>A0AAP3M4M4</accession>
<sequence>MKSVLFGLYIRFLKLCAFFVPIRSNSFVILNGAGRSGSNGYLFYKYLRKEHPELNVTLVEPWPSSHLKWSVWKKIGGAQYIFTTHQPFKIKRKQISFSLWHGIPLKRMGFMAYNTKYHTNKHNMNIWQHQADYIASSSDIYETLMASCVGIDTNKFIRTGFPRLDFLNKPISKRIILKDLFDSDNEKAKIGIYMPTFRYELEDRTIMNQIESGNFFAFDDFNIVALNSTLVENNQYLIVKLHPYEMKLVSAEMKQASNIAFLNNNYLNENDIDLYELLGITDFLMTDFSSIFFDYLLLNRPIIFVSNFLKQYSKARGLLMSPYEKIVPGQQVLNQKELQIILKNIDKDPYKERRNKLCTIFFEKDKNCCQSIYELTKRVN</sequence>
<dbReference type="PANTHER" id="PTHR37316">
    <property type="entry name" value="TEICHOIC ACID GLYCEROL-PHOSPHATE PRIMASE"/>
    <property type="match status" value="1"/>
</dbReference>
<keyword evidence="6" id="KW-0472">Membrane</keyword>
<evidence type="ECO:0000256" key="5">
    <source>
        <dbReference type="ARBA" id="ARBA00022944"/>
    </source>
</evidence>
<name>A0AAP3M4M4_9LACO</name>
<dbReference type="PANTHER" id="PTHR37316:SF3">
    <property type="entry name" value="TEICHOIC ACID GLYCEROL-PHOSPHATE TRANSFERASE"/>
    <property type="match status" value="1"/>
</dbReference>
<evidence type="ECO:0000256" key="1">
    <source>
        <dbReference type="ARBA" id="ARBA00004202"/>
    </source>
</evidence>
<gene>
    <name evidence="7" type="ORF">L2422_07160</name>
</gene>
<dbReference type="Gene3D" id="3.40.50.12580">
    <property type="match status" value="1"/>
</dbReference>
<evidence type="ECO:0000256" key="6">
    <source>
        <dbReference type="ARBA" id="ARBA00023136"/>
    </source>
</evidence>
<dbReference type="GO" id="GO:0047355">
    <property type="term" value="F:CDP-glycerol glycerophosphotransferase activity"/>
    <property type="evidence" value="ECO:0007669"/>
    <property type="project" value="InterPro"/>
</dbReference>
<protein>
    <submittedName>
        <fullName evidence="7">CDP-glycerol--glycerophosphate glycerophosphotransferase</fullName>
    </submittedName>
</protein>
<evidence type="ECO:0000313" key="8">
    <source>
        <dbReference type="Proteomes" id="UP001213015"/>
    </source>
</evidence>
<evidence type="ECO:0000313" key="7">
    <source>
        <dbReference type="EMBL" id="MCZ3845272.1"/>
    </source>
</evidence>
<dbReference type="SUPFAM" id="SSF53756">
    <property type="entry name" value="UDP-Glycosyltransferase/glycogen phosphorylase"/>
    <property type="match status" value="1"/>
</dbReference>
<dbReference type="RefSeq" id="WP_006587730.1">
    <property type="nucleotide sequence ID" value="NZ_CABMGH010000010.1"/>
</dbReference>
<comment type="caution">
    <text evidence="7">The sequence shown here is derived from an EMBL/GenBank/DDBJ whole genome shotgun (WGS) entry which is preliminary data.</text>
</comment>
<dbReference type="InterPro" id="IPR051612">
    <property type="entry name" value="Teichoic_Acid_Biosynth"/>
</dbReference>
<comment type="subcellular location">
    <subcellularLocation>
        <location evidence="1">Cell membrane</location>
        <topology evidence="1">Peripheral membrane protein</topology>
    </subcellularLocation>
</comment>
<dbReference type="InterPro" id="IPR043149">
    <property type="entry name" value="TagF_N"/>
</dbReference>
<dbReference type="GO" id="GO:0005886">
    <property type="term" value="C:plasma membrane"/>
    <property type="evidence" value="ECO:0007669"/>
    <property type="project" value="UniProtKB-SubCell"/>
</dbReference>
<evidence type="ECO:0000256" key="3">
    <source>
        <dbReference type="ARBA" id="ARBA00022475"/>
    </source>
</evidence>
<keyword evidence="4" id="KW-0808">Transferase</keyword>
<dbReference type="InterPro" id="IPR007554">
    <property type="entry name" value="Glycerophosphate_synth"/>
</dbReference>
<keyword evidence="5" id="KW-0777">Teichoic acid biosynthesis</keyword>
<dbReference type="Pfam" id="PF04464">
    <property type="entry name" value="Glyphos_transf"/>
    <property type="match status" value="1"/>
</dbReference>
<dbReference type="EMBL" id="JAKHLF010000013">
    <property type="protein sequence ID" value="MCZ3845272.1"/>
    <property type="molecule type" value="Genomic_DNA"/>
</dbReference>
<organism evidence="7 8">
    <name type="scientific">Lactobacillus mulieris</name>
    <dbReference type="NCBI Taxonomy" id="2508708"/>
    <lineage>
        <taxon>Bacteria</taxon>
        <taxon>Bacillati</taxon>
        <taxon>Bacillota</taxon>
        <taxon>Bacilli</taxon>
        <taxon>Lactobacillales</taxon>
        <taxon>Lactobacillaceae</taxon>
        <taxon>Lactobacillus</taxon>
    </lineage>
</organism>
<dbReference type="Gene3D" id="3.40.50.11820">
    <property type="match status" value="1"/>
</dbReference>
<comment type="similarity">
    <text evidence="2">Belongs to the CDP-glycerol glycerophosphotransferase family.</text>
</comment>
<dbReference type="GeneID" id="97459010"/>
<dbReference type="InterPro" id="IPR043148">
    <property type="entry name" value="TagF_C"/>
</dbReference>
<keyword evidence="3" id="KW-1003">Cell membrane</keyword>
<dbReference type="Proteomes" id="UP001213015">
    <property type="component" value="Unassembled WGS sequence"/>
</dbReference>
<evidence type="ECO:0000256" key="4">
    <source>
        <dbReference type="ARBA" id="ARBA00022679"/>
    </source>
</evidence>
<reference evidence="7" key="1">
    <citation type="submission" date="2022-01" db="EMBL/GenBank/DDBJ databases">
        <title>VMRC isolate genome collection.</title>
        <authorList>
            <person name="France M."/>
            <person name="Rutt L."/>
            <person name="Humphrys M."/>
            <person name="Ravel J."/>
        </authorList>
    </citation>
    <scope>NUCLEOTIDE SEQUENCE</scope>
    <source>
        <strain evidence="7">C0127B5</strain>
    </source>
</reference>
<dbReference type="GO" id="GO:0019350">
    <property type="term" value="P:teichoic acid biosynthetic process"/>
    <property type="evidence" value="ECO:0007669"/>
    <property type="project" value="UniProtKB-KW"/>
</dbReference>
<evidence type="ECO:0000256" key="2">
    <source>
        <dbReference type="ARBA" id="ARBA00010488"/>
    </source>
</evidence>
<proteinExistence type="inferred from homology"/>